<gene>
    <name evidence="1" type="ordered locus">Fluta_2138</name>
</gene>
<protein>
    <recommendedName>
        <fullName evidence="3">DUF4238 domain-containing protein</fullName>
    </recommendedName>
</protein>
<sequence length="355" mass="41490">MAEKKKQHFVPQLLLRHFSTDRDKKLINIFNSDSKFYKSNCPLKSQGQESYFYGEDGIIENALGELESNAAPIVSNIISNKTIPKRDSLDSQNLFLFSMLLSFRTKNTVKHMNEVVDKPFQEIKKLDSRFNDNKYDNIHVGLKNPAAFSLSMISKEVLNAYDLGLKLIVNKSNKKFITSDHPAVLYNQFLEERKHPGGHLGIFTKGLQLFFPISPECMLVYYDTWAYKVGNKKDNIIYTQNSSDIDQLNFLQMVNCTEMIYTNDSVKEFELFRFSDKAKSLRTQDRTKFYEVNTRYKDDEGLEHIQYIQHGDNRNINLKLSFIKQPQGAKSHKLSDYVLQFRDERLRYRKRNASH</sequence>
<dbReference type="Pfam" id="PF14022">
    <property type="entry name" value="DUF4238"/>
    <property type="match status" value="1"/>
</dbReference>
<proteinExistence type="predicted"/>
<dbReference type="eggNOG" id="ENOG5032TKS">
    <property type="taxonomic scope" value="Bacteria"/>
</dbReference>
<dbReference type="KEGG" id="fte:Fluta_2138"/>
<dbReference type="OrthoDB" id="669645at2"/>
<reference evidence="2" key="2">
    <citation type="submission" date="2011-02" db="EMBL/GenBank/DDBJ databases">
        <title>The complete genome of Fluviicola taffensis DSM 16823.</title>
        <authorList>
            <consortium name="US DOE Joint Genome Institute (JGI-PGF)"/>
            <person name="Lucas S."/>
            <person name="Copeland A."/>
            <person name="Lapidus A."/>
            <person name="Bruce D."/>
            <person name="Goodwin L."/>
            <person name="Pitluck S."/>
            <person name="Kyrpides N."/>
            <person name="Mavromatis K."/>
            <person name="Ivanova N."/>
            <person name="Mikhailova N."/>
            <person name="Pagani I."/>
            <person name="Chertkov O."/>
            <person name="Detter J.C."/>
            <person name="Han C."/>
            <person name="Tapia R."/>
            <person name="Land M."/>
            <person name="Hauser L."/>
            <person name="Markowitz V."/>
            <person name="Cheng J.-F."/>
            <person name="Hugenholtz P."/>
            <person name="Woyke T."/>
            <person name="Wu D."/>
            <person name="Tindall B."/>
            <person name="Pomrenke H.G."/>
            <person name="Brambilla E."/>
            <person name="Klenk H.-P."/>
            <person name="Eisen J.A."/>
        </authorList>
    </citation>
    <scope>NUCLEOTIDE SEQUENCE [LARGE SCALE GENOMIC DNA]</scope>
    <source>
        <strain evidence="2">DSM 16823 / RW262 / RW262</strain>
    </source>
</reference>
<evidence type="ECO:0000313" key="2">
    <source>
        <dbReference type="Proteomes" id="UP000007463"/>
    </source>
</evidence>
<dbReference type="HOGENOM" id="CLU_780214_0_0_10"/>
<dbReference type="STRING" id="755732.Fluta_2138"/>
<keyword evidence="2" id="KW-1185">Reference proteome</keyword>
<organism evidence="1 2">
    <name type="scientific">Fluviicola taffensis (strain DSM 16823 / NCIMB 13979 / RW262)</name>
    <dbReference type="NCBI Taxonomy" id="755732"/>
    <lineage>
        <taxon>Bacteria</taxon>
        <taxon>Pseudomonadati</taxon>
        <taxon>Bacteroidota</taxon>
        <taxon>Flavobacteriia</taxon>
        <taxon>Flavobacteriales</taxon>
        <taxon>Crocinitomicaceae</taxon>
        <taxon>Fluviicola</taxon>
    </lineage>
</organism>
<dbReference type="RefSeq" id="WP_013686894.1">
    <property type="nucleotide sequence ID" value="NC_015321.1"/>
</dbReference>
<evidence type="ECO:0008006" key="3">
    <source>
        <dbReference type="Google" id="ProtNLM"/>
    </source>
</evidence>
<reference evidence="1 2" key="1">
    <citation type="journal article" date="2011" name="Stand. Genomic Sci.">
        <title>Complete genome sequence of the gliding freshwater bacterium Fluviicola taffensis type strain (RW262).</title>
        <authorList>
            <person name="Woyke T."/>
            <person name="Chertkov O."/>
            <person name="Lapidus A."/>
            <person name="Nolan M."/>
            <person name="Lucas S."/>
            <person name="Del Rio T.G."/>
            <person name="Tice H."/>
            <person name="Cheng J.F."/>
            <person name="Tapia R."/>
            <person name="Han C."/>
            <person name="Goodwin L."/>
            <person name="Pitluck S."/>
            <person name="Liolios K."/>
            <person name="Pagani I."/>
            <person name="Ivanova N."/>
            <person name="Huntemann M."/>
            <person name="Mavromatis K."/>
            <person name="Mikhailova N."/>
            <person name="Pati A."/>
            <person name="Chen A."/>
            <person name="Palaniappan K."/>
            <person name="Land M."/>
            <person name="Hauser L."/>
            <person name="Brambilla E.M."/>
            <person name="Rohde M."/>
            <person name="Mwirichia R."/>
            <person name="Sikorski J."/>
            <person name="Tindall B.J."/>
            <person name="Goker M."/>
            <person name="Bristow J."/>
            <person name="Eisen J.A."/>
            <person name="Markowitz V."/>
            <person name="Hugenholtz P."/>
            <person name="Klenk H.P."/>
            <person name="Kyrpides N.C."/>
        </authorList>
    </citation>
    <scope>NUCLEOTIDE SEQUENCE [LARGE SCALE GENOMIC DNA]</scope>
    <source>
        <strain evidence="2">DSM 16823 / RW262 / RW262</strain>
    </source>
</reference>
<dbReference type="Proteomes" id="UP000007463">
    <property type="component" value="Chromosome"/>
</dbReference>
<dbReference type="EMBL" id="CP002542">
    <property type="protein sequence ID" value="AEA44124.1"/>
    <property type="molecule type" value="Genomic_DNA"/>
</dbReference>
<accession>F2I9W6</accession>
<dbReference type="InterPro" id="IPR025332">
    <property type="entry name" value="DUF4238"/>
</dbReference>
<name>F2I9W6_FLUTR</name>
<evidence type="ECO:0000313" key="1">
    <source>
        <dbReference type="EMBL" id="AEA44124.1"/>
    </source>
</evidence>
<dbReference type="AlphaFoldDB" id="F2I9W6"/>